<gene>
    <name evidence="3" type="ORF">MNBD_ALPHA05-16</name>
</gene>
<keyword evidence="1" id="KW-0812">Transmembrane</keyword>
<keyword evidence="1" id="KW-1133">Transmembrane helix</keyword>
<dbReference type="InterPro" id="IPR001633">
    <property type="entry name" value="EAL_dom"/>
</dbReference>
<dbReference type="GO" id="GO:0071111">
    <property type="term" value="F:cyclic-guanylate-specific phosphodiesterase activity"/>
    <property type="evidence" value="ECO:0007669"/>
    <property type="project" value="InterPro"/>
</dbReference>
<dbReference type="SUPFAM" id="SSF141868">
    <property type="entry name" value="EAL domain-like"/>
    <property type="match status" value="1"/>
</dbReference>
<keyword evidence="1" id="KW-0472">Membrane</keyword>
<proteinExistence type="predicted"/>
<organism evidence="3">
    <name type="scientific">hydrothermal vent metagenome</name>
    <dbReference type="NCBI Taxonomy" id="652676"/>
    <lineage>
        <taxon>unclassified sequences</taxon>
        <taxon>metagenomes</taxon>
        <taxon>ecological metagenomes</taxon>
    </lineage>
</organism>
<dbReference type="InterPro" id="IPR050706">
    <property type="entry name" value="Cyclic-di-GMP_PDE-like"/>
</dbReference>
<dbReference type="Pfam" id="PF00563">
    <property type="entry name" value="EAL"/>
    <property type="match status" value="1"/>
</dbReference>
<protein>
    <recommendedName>
        <fullName evidence="2">EAL domain-containing protein</fullName>
    </recommendedName>
</protein>
<dbReference type="PANTHER" id="PTHR33121">
    <property type="entry name" value="CYCLIC DI-GMP PHOSPHODIESTERASE PDEF"/>
    <property type="match status" value="1"/>
</dbReference>
<sequence>MHLRQKSSRYCAAVLFLAGLNCVFLLAAIVTAEFQPGFEIWLASALVVSLILHARAGFALTDAEQEIELLQRQTEKIHPAEHKRNGAPVIKLNSAKDFAAKEIDAKDADVKDARMLALVKGAIENDRIDLYLQPIVSLPQRRQRYFEAFSRLRNEDGTILRPIHYLEAAERANRIGVIDNMILLRAVQALRNLGAENKHYRIFCNISPATIYDQDFFARFTDYLDVHSDLASRLVFEFTYPAVKLLTDRAERNLQAIAERGYAFSVDHISRLDHNWSALREKNFHYVKASSKLLLSASQGDAASRARVASFKETLCDNDIDLIVEKVELEAHMPEILAMDIDFGQGALFGAPRPANVYIPPRVALAKAS</sequence>
<dbReference type="Gene3D" id="3.20.20.450">
    <property type="entry name" value="EAL domain"/>
    <property type="match status" value="1"/>
</dbReference>
<dbReference type="EMBL" id="UOEH01000341">
    <property type="protein sequence ID" value="VAW01654.1"/>
    <property type="molecule type" value="Genomic_DNA"/>
</dbReference>
<dbReference type="InterPro" id="IPR035919">
    <property type="entry name" value="EAL_sf"/>
</dbReference>
<dbReference type="AlphaFoldDB" id="A0A3B0SYP0"/>
<dbReference type="CDD" id="cd01948">
    <property type="entry name" value="EAL"/>
    <property type="match status" value="1"/>
</dbReference>
<evidence type="ECO:0000313" key="3">
    <source>
        <dbReference type="EMBL" id="VAW01654.1"/>
    </source>
</evidence>
<accession>A0A3B0SYP0</accession>
<feature type="transmembrane region" description="Helical" evidence="1">
    <location>
        <begin position="12"/>
        <end position="34"/>
    </location>
</feature>
<feature type="domain" description="EAL" evidence="2">
    <location>
        <begin position="112"/>
        <end position="366"/>
    </location>
</feature>
<name>A0A3B0SYP0_9ZZZZ</name>
<dbReference type="PANTHER" id="PTHR33121:SF79">
    <property type="entry name" value="CYCLIC DI-GMP PHOSPHODIESTERASE PDED-RELATED"/>
    <property type="match status" value="1"/>
</dbReference>
<evidence type="ECO:0000259" key="2">
    <source>
        <dbReference type="PROSITE" id="PS50883"/>
    </source>
</evidence>
<reference evidence="3" key="1">
    <citation type="submission" date="2018-06" db="EMBL/GenBank/DDBJ databases">
        <authorList>
            <person name="Zhirakovskaya E."/>
        </authorList>
    </citation>
    <scope>NUCLEOTIDE SEQUENCE</scope>
</reference>
<dbReference type="PROSITE" id="PS50883">
    <property type="entry name" value="EAL"/>
    <property type="match status" value="1"/>
</dbReference>
<evidence type="ECO:0000256" key="1">
    <source>
        <dbReference type="SAM" id="Phobius"/>
    </source>
</evidence>
<dbReference type="SMART" id="SM00052">
    <property type="entry name" value="EAL"/>
    <property type="match status" value="1"/>
</dbReference>